<keyword evidence="3" id="KW-1185">Reference proteome</keyword>
<feature type="region of interest" description="Disordered" evidence="1">
    <location>
        <begin position="12"/>
        <end position="39"/>
    </location>
</feature>
<accession>A0A9Q1M5Y9</accession>
<feature type="compositionally biased region" description="Polar residues" evidence="1">
    <location>
        <begin position="22"/>
        <end position="39"/>
    </location>
</feature>
<gene>
    <name evidence="2" type="ORF">K7X08_020188</name>
</gene>
<protein>
    <submittedName>
        <fullName evidence="2">Uncharacterized protein</fullName>
    </submittedName>
</protein>
<evidence type="ECO:0000313" key="2">
    <source>
        <dbReference type="EMBL" id="KAJ8552795.1"/>
    </source>
</evidence>
<evidence type="ECO:0000313" key="3">
    <source>
        <dbReference type="Proteomes" id="UP001152561"/>
    </source>
</evidence>
<evidence type="ECO:0000256" key="1">
    <source>
        <dbReference type="SAM" id="MobiDB-lite"/>
    </source>
</evidence>
<dbReference type="EMBL" id="JAJAGQ010000009">
    <property type="protein sequence ID" value="KAJ8552795.1"/>
    <property type="molecule type" value="Genomic_DNA"/>
</dbReference>
<reference evidence="3" key="1">
    <citation type="journal article" date="2023" name="Proc. Natl. Acad. Sci. U.S.A.">
        <title>Genomic and structural basis for evolution of tropane alkaloid biosynthesis.</title>
        <authorList>
            <person name="Wanga Y.-J."/>
            <person name="Taina T."/>
            <person name="Yua J.-Y."/>
            <person name="Lia J."/>
            <person name="Xua B."/>
            <person name="Chenc J."/>
            <person name="D'Auriad J.C."/>
            <person name="Huanga J.-P."/>
            <person name="Huanga S.-X."/>
        </authorList>
    </citation>
    <scope>NUCLEOTIDE SEQUENCE [LARGE SCALE GENOMIC DNA]</scope>
    <source>
        <strain evidence="3">cv. KIB-2019</strain>
    </source>
</reference>
<comment type="caution">
    <text evidence="2">The sequence shown here is derived from an EMBL/GenBank/DDBJ whole genome shotgun (WGS) entry which is preliminary data.</text>
</comment>
<organism evidence="2 3">
    <name type="scientific">Anisodus acutangulus</name>
    <dbReference type="NCBI Taxonomy" id="402998"/>
    <lineage>
        <taxon>Eukaryota</taxon>
        <taxon>Viridiplantae</taxon>
        <taxon>Streptophyta</taxon>
        <taxon>Embryophyta</taxon>
        <taxon>Tracheophyta</taxon>
        <taxon>Spermatophyta</taxon>
        <taxon>Magnoliopsida</taxon>
        <taxon>eudicotyledons</taxon>
        <taxon>Gunneridae</taxon>
        <taxon>Pentapetalae</taxon>
        <taxon>asterids</taxon>
        <taxon>lamiids</taxon>
        <taxon>Solanales</taxon>
        <taxon>Solanaceae</taxon>
        <taxon>Solanoideae</taxon>
        <taxon>Hyoscyameae</taxon>
        <taxon>Anisodus</taxon>
    </lineage>
</organism>
<name>A0A9Q1M5Y9_9SOLA</name>
<sequence length="206" mass="23018">MNDVPSQLHEDFFSDDDFISPTPETNTFQPTNNVEPTNANFNWSDEIKRLSDVQSELNHDIASLREQMLISFEDVFKTIADLYKKVEEKVAQVHYTDNGHHQESDMFGQGRENLGHDDDEFTGGVVGGSNGPFGSPVYSGNVEIDENMGNQGVKIVSKNMKEDNTNIHDEGKDTTTDAVKSAQYFCSGDSTSAYIRKHPFEVDIGK</sequence>
<dbReference type="Proteomes" id="UP001152561">
    <property type="component" value="Unassembled WGS sequence"/>
</dbReference>
<dbReference type="AlphaFoldDB" id="A0A9Q1M5Y9"/>
<proteinExistence type="predicted"/>